<feature type="transmembrane region" description="Helical" evidence="6">
    <location>
        <begin position="376"/>
        <end position="395"/>
    </location>
</feature>
<dbReference type="GO" id="GO:0016020">
    <property type="term" value="C:membrane"/>
    <property type="evidence" value="ECO:0007669"/>
    <property type="project" value="UniProtKB-SubCell"/>
</dbReference>
<dbReference type="EMBL" id="HG992987">
    <property type="protein sequence ID" value="CAE7215466.1"/>
    <property type="molecule type" value="Genomic_DNA"/>
</dbReference>
<dbReference type="InterPro" id="IPR000832">
    <property type="entry name" value="GPCR_2_secretin-like"/>
</dbReference>
<dbReference type="PANTHER" id="PTHR42058">
    <property type="entry name" value="G_PROTEIN_RECEP_F2_4 DOMAIN-CONTAINING PROTEIN"/>
    <property type="match status" value="1"/>
</dbReference>
<dbReference type="InterPro" id="IPR053247">
    <property type="entry name" value="GPCR_GPR1/git3-like"/>
</dbReference>
<comment type="subcellular location">
    <subcellularLocation>
        <location evidence="1">Membrane</location>
        <topology evidence="1">Multi-pass membrane protein</topology>
    </subcellularLocation>
</comment>
<evidence type="ECO:0000313" key="8">
    <source>
        <dbReference type="Proteomes" id="UP000472372"/>
    </source>
</evidence>
<name>A0A6S6WFR9_9PLEO</name>
<dbReference type="PANTHER" id="PTHR42058:SF1">
    <property type="entry name" value="G-PROTEIN COUPLED RECEPTORS FAMILY 2 PROFILE 2 DOMAIN-CONTAINING PROTEIN"/>
    <property type="match status" value="1"/>
</dbReference>
<evidence type="ECO:0000256" key="5">
    <source>
        <dbReference type="SAM" id="MobiDB-lite"/>
    </source>
</evidence>
<keyword evidence="2 6" id="KW-0812">Transmembrane</keyword>
<feature type="transmembrane region" description="Helical" evidence="6">
    <location>
        <begin position="203"/>
        <end position="226"/>
    </location>
</feature>
<dbReference type="AlphaFoldDB" id="A0A6S6WFR9"/>
<proteinExistence type="predicted"/>
<feature type="region of interest" description="Disordered" evidence="5">
    <location>
        <begin position="424"/>
        <end position="446"/>
    </location>
</feature>
<keyword evidence="4 6" id="KW-0472">Membrane</keyword>
<feature type="transmembrane region" description="Helical" evidence="6">
    <location>
        <begin position="92"/>
        <end position="111"/>
    </location>
</feature>
<organism evidence="7 8">
    <name type="scientific">Pyrenophora teres f. teres</name>
    <dbReference type="NCBI Taxonomy" id="97479"/>
    <lineage>
        <taxon>Eukaryota</taxon>
        <taxon>Fungi</taxon>
        <taxon>Dikarya</taxon>
        <taxon>Ascomycota</taxon>
        <taxon>Pezizomycotina</taxon>
        <taxon>Dothideomycetes</taxon>
        <taxon>Pleosporomycetidae</taxon>
        <taxon>Pleosporales</taxon>
        <taxon>Pleosporineae</taxon>
        <taxon>Pleosporaceae</taxon>
        <taxon>Pyrenophora</taxon>
    </lineage>
</organism>
<evidence type="ECO:0000256" key="4">
    <source>
        <dbReference type="ARBA" id="ARBA00023136"/>
    </source>
</evidence>
<feature type="region of interest" description="Disordered" evidence="5">
    <location>
        <begin position="461"/>
        <end position="502"/>
    </location>
</feature>
<reference evidence="7" key="1">
    <citation type="submission" date="2021-02" db="EMBL/GenBank/DDBJ databases">
        <authorList>
            <person name="Syme A R."/>
            <person name="Syme A R."/>
            <person name="Moolhuijzen P."/>
        </authorList>
    </citation>
    <scope>NUCLEOTIDE SEQUENCE</scope>
    <source>
        <strain evidence="7">W1-1</strain>
    </source>
</reference>
<feature type="transmembrane region" description="Helical" evidence="6">
    <location>
        <begin position="120"/>
        <end position="138"/>
    </location>
</feature>
<accession>A0A6S6WFR9</accession>
<feature type="transmembrane region" description="Helical" evidence="6">
    <location>
        <begin position="308"/>
        <end position="326"/>
    </location>
</feature>
<feature type="transmembrane region" description="Helical" evidence="6">
    <location>
        <begin position="158"/>
        <end position="182"/>
    </location>
</feature>
<dbReference type="Proteomes" id="UP000472372">
    <property type="component" value="Chromosome 11"/>
</dbReference>
<evidence type="ECO:0000313" key="7">
    <source>
        <dbReference type="EMBL" id="CAE7215466.1"/>
    </source>
</evidence>
<evidence type="ECO:0008006" key="9">
    <source>
        <dbReference type="Google" id="ProtNLM"/>
    </source>
</evidence>
<protein>
    <recommendedName>
        <fullName evidence="9">G-protein coupled receptors family 2 profile 2 domain-containing protein</fullName>
    </recommendedName>
</protein>
<feature type="transmembrane region" description="Helical" evidence="6">
    <location>
        <begin position="246"/>
        <end position="272"/>
    </location>
</feature>
<evidence type="ECO:0000256" key="2">
    <source>
        <dbReference type="ARBA" id="ARBA00022692"/>
    </source>
</evidence>
<evidence type="ECO:0000256" key="6">
    <source>
        <dbReference type="SAM" id="Phobius"/>
    </source>
</evidence>
<keyword evidence="3 6" id="KW-1133">Transmembrane helix</keyword>
<evidence type="ECO:0000256" key="1">
    <source>
        <dbReference type="ARBA" id="ARBA00004141"/>
    </source>
</evidence>
<dbReference type="Pfam" id="PF00002">
    <property type="entry name" value="7tm_2"/>
    <property type="match status" value="1"/>
</dbReference>
<evidence type="ECO:0000256" key="3">
    <source>
        <dbReference type="ARBA" id="ARBA00022989"/>
    </source>
</evidence>
<sequence length="692" mass="76198">MSTGISANETSSACTAPLLDESLFRQKGGYLPGRYCGLGAFQSDAGTASCCFPCPIQDYIYAPSTPPPSPNHVKLTTNNSKDWRTRLRIPNYLSILSVTLCAFLLLSFLALPPSKTHRHYLSVGLLIPVLLISLSFSIPVTTNPDYCNNAITPADMYASMSCAWTGSLITLGGLGCVVWVFLRSAWLFVRIVFDVAPGRRFMWASIATGLGVPVVFLVAVLTRTGFSYRMGQTCLPNHEDAIVTFWTWLVLFAALGFVLQVFTTGYCVWVYVKTLRRERSNPNSPGFRRDLQTWGNVKKLFLLQWRNILVSVFVLAGSLVFFFVFWTQDRKLGSVLNDSRDITQVKTWIICQTLSRGDKKECRKYVKGFTVREADVLVALILASLVGIEIFILLFRRSMAQAWLDLFKRLPSFYQAYQPLGRRPQTPELTTFENPDKYSLPSPAERRHGSRFVEGLEIVPSSSGSYEAREQIPPPLRSPPPHSPADSPPPPVPTLQRENSKAVRPYQPVLANSASETCNTASASFASSNVLSSPPAIHITSPTGATTSSLKFNTPTSPYTHTSIPPTRLFHPTRPAPMPPLRTSSVKTCSLASSSAPSTPTSIFSKTSWATKETERSWRDSTISALGRVSIAEGADGDDVGVHRDHRRVVRKGDLHTTITKASISGPLPETFQHLDGAFVKFRPASASDASV</sequence>
<gene>
    <name evidence="7" type="ORF">PTTW11_10698</name>
</gene>
<dbReference type="Gene3D" id="1.20.1070.10">
    <property type="entry name" value="Rhodopsin 7-helix transmembrane proteins"/>
    <property type="match status" value="1"/>
</dbReference>
<feature type="compositionally biased region" description="Pro residues" evidence="5">
    <location>
        <begin position="472"/>
        <end position="493"/>
    </location>
</feature>
<dbReference type="GO" id="GO:0004930">
    <property type="term" value="F:G protein-coupled receptor activity"/>
    <property type="evidence" value="ECO:0007669"/>
    <property type="project" value="InterPro"/>
</dbReference>